<dbReference type="SUPFAM" id="SSF53335">
    <property type="entry name" value="S-adenosyl-L-methionine-dependent methyltransferases"/>
    <property type="match status" value="1"/>
</dbReference>
<dbReference type="EMBL" id="WVRA01000005">
    <property type="protein sequence ID" value="NOE19473.1"/>
    <property type="molecule type" value="Genomic_DNA"/>
</dbReference>
<gene>
    <name evidence="2" type="ORF">GS634_15200</name>
</gene>
<organism evidence="2 3">
    <name type="scientific">Ruegeria atlantica</name>
    <dbReference type="NCBI Taxonomy" id="81569"/>
    <lineage>
        <taxon>Bacteria</taxon>
        <taxon>Pseudomonadati</taxon>
        <taxon>Pseudomonadota</taxon>
        <taxon>Alphaproteobacteria</taxon>
        <taxon>Rhodobacterales</taxon>
        <taxon>Roseobacteraceae</taxon>
        <taxon>Ruegeria</taxon>
    </lineage>
</organism>
<dbReference type="InterPro" id="IPR029063">
    <property type="entry name" value="SAM-dependent_MTases_sf"/>
</dbReference>
<dbReference type="Gene3D" id="3.40.50.150">
    <property type="entry name" value="Vaccinia Virus protein VP39"/>
    <property type="match status" value="1"/>
</dbReference>
<dbReference type="AlphaFoldDB" id="A0AA90YY37"/>
<feature type="domain" description="Methyltransferase type 12" evidence="1">
    <location>
        <begin position="52"/>
        <end position="139"/>
    </location>
</feature>
<keyword evidence="2" id="KW-0808">Transferase</keyword>
<dbReference type="PANTHER" id="PTHR43861">
    <property type="entry name" value="TRANS-ACONITATE 2-METHYLTRANSFERASE-RELATED"/>
    <property type="match status" value="1"/>
</dbReference>
<sequence length="251" mass="27599">MTAQLADKVQRSFSRSFQTYNDTASQQAWVARKLVSEMRRVGAPNRFDVAFELGCGTGHLTRLLRQNFDLPDFHVNDIAPQARATADAENAAFIAGDVRLVEWPAKLDLVASASMIQWMEDPAGLLQQVAEALEPGGWLAISGFGPLQYQELAQIGSTARAPGLCLPDALATAIDGPFKILKVGQSVRPSYFDTPRDVLKHLRSTGVNGRAQGAWTRSTLARFEADYVQKFGTDGRVPLTYHPVWVIAEKR</sequence>
<dbReference type="Pfam" id="PF08242">
    <property type="entry name" value="Methyltransf_12"/>
    <property type="match status" value="1"/>
</dbReference>
<dbReference type="Proteomes" id="UP000597886">
    <property type="component" value="Unassembled WGS sequence"/>
</dbReference>
<dbReference type="GO" id="GO:0032259">
    <property type="term" value="P:methylation"/>
    <property type="evidence" value="ECO:0007669"/>
    <property type="project" value="UniProtKB-KW"/>
</dbReference>
<reference evidence="2" key="1">
    <citation type="submission" date="2019-12" db="EMBL/GenBank/DDBJ databases">
        <title>Ruegeria JWLKs population differentiation of coral mucus and skeleton niches.</title>
        <authorList>
            <person name="Luo D."/>
        </authorList>
    </citation>
    <scope>NUCLEOTIDE SEQUENCE</scope>
    <source>
        <strain evidence="2">HKCCD6181</strain>
    </source>
</reference>
<evidence type="ECO:0000259" key="1">
    <source>
        <dbReference type="Pfam" id="PF08242"/>
    </source>
</evidence>
<dbReference type="InterPro" id="IPR013217">
    <property type="entry name" value="Methyltransf_12"/>
</dbReference>
<protein>
    <submittedName>
        <fullName evidence="2">Methyltransferase</fullName>
    </submittedName>
</protein>
<comment type="caution">
    <text evidence="2">The sequence shown here is derived from an EMBL/GenBank/DDBJ whole genome shotgun (WGS) entry which is preliminary data.</text>
</comment>
<evidence type="ECO:0000313" key="3">
    <source>
        <dbReference type="Proteomes" id="UP000597886"/>
    </source>
</evidence>
<dbReference type="GO" id="GO:0008168">
    <property type="term" value="F:methyltransferase activity"/>
    <property type="evidence" value="ECO:0007669"/>
    <property type="project" value="UniProtKB-KW"/>
</dbReference>
<accession>A0AA90YY37</accession>
<proteinExistence type="predicted"/>
<dbReference type="CDD" id="cd02440">
    <property type="entry name" value="AdoMet_MTases"/>
    <property type="match status" value="1"/>
</dbReference>
<dbReference type="RefSeq" id="WP_171331008.1">
    <property type="nucleotide sequence ID" value="NZ_WVRA01000005.1"/>
</dbReference>
<dbReference type="PANTHER" id="PTHR43861:SF1">
    <property type="entry name" value="TRANS-ACONITATE 2-METHYLTRANSFERASE"/>
    <property type="match status" value="1"/>
</dbReference>
<name>A0AA90YY37_9RHOB</name>
<evidence type="ECO:0000313" key="2">
    <source>
        <dbReference type="EMBL" id="NOE19473.1"/>
    </source>
</evidence>
<keyword evidence="2" id="KW-0489">Methyltransferase</keyword>